<dbReference type="Pfam" id="PF00990">
    <property type="entry name" value="GGDEF"/>
    <property type="match status" value="1"/>
</dbReference>
<dbReference type="Proteomes" id="UP000238083">
    <property type="component" value="Unassembled WGS sequence"/>
</dbReference>
<gene>
    <name evidence="3" type="ORF">CLV37_10512</name>
</gene>
<evidence type="ECO:0000259" key="2">
    <source>
        <dbReference type="PROSITE" id="PS50887"/>
    </source>
</evidence>
<evidence type="ECO:0000256" key="1">
    <source>
        <dbReference type="SAM" id="MobiDB-lite"/>
    </source>
</evidence>
<dbReference type="EMBL" id="PVZF01000005">
    <property type="protein sequence ID" value="PRY15088.1"/>
    <property type="molecule type" value="Genomic_DNA"/>
</dbReference>
<dbReference type="OrthoDB" id="23692at2"/>
<dbReference type="InterPro" id="IPR052155">
    <property type="entry name" value="Biofilm_reg_signaling"/>
</dbReference>
<dbReference type="InterPro" id="IPR043128">
    <property type="entry name" value="Rev_trsase/Diguanyl_cyclase"/>
</dbReference>
<dbReference type="InterPro" id="IPR029787">
    <property type="entry name" value="Nucleotide_cyclase"/>
</dbReference>
<protein>
    <submittedName>
        <fullName evidence="3">Diguanylate cyclase (GGDEF)-like protein</fullName>
    </submittedName>
</protein>
<dbReference type="SUPFAM" id="SSF55073">
    <property type="entry name" value="Nucleotide cyclase"/>
    <property type="match status" value="1"/>
</dbReference>
<feature type="compositionally biased region" description="Low complexity" evidence="1">
    <location>
        <begin position="255"/>
        <end position="275"/>
    </location>
</feature>
<dbReference type="PANTHER" id="PTHR44757">
    <property type="entry name" value="DIGUANYLATE CYCLASE DGCP"/>
    <property type="match status" value="1"/>
</dbReference>
<feature type="domain" description="GGDEF" evidence="2">
    <location>
        <begin position="106"/>
        <end position="243"/>
    </location>
</feature>
<sequence>MSADAGPAVHRVLARQLRRLGLDASSAPDPQQWRTLITGVSDVYTEHDRSRYVLERAMRISSEEMSELHAELRSRALRDDMTGLANRAGLLDGLDDLLGRAAVRGARVAVCFVDLDGFKAVNDRYGHGAGDELITAAAARLRAGCRSADLVGRLGGDEFLTASTCAPAGPGAIPEALTVAERLTATLARPFPLSAATVTVSASLGLVLGRAVRRSGEDFVRAADDAMYAAKAAGKTGSTSWTWTPERAPGPSPAGAPGRSPSGGPALRPGSPAGAARRRGRGGCSRRPARPRG</sequence>
<organism evidence="3 4">
    <name type="scientific">Kineococcus rhizosphaerae</name>
    <dbReference type="NCBI Taxonomy" id="559628"/>
    <lineage>
        <taxon>Bacteria</taxon>
        <taxon>Bacillati</taxon>
        <taxon>Actinomycetota</taxon>
        <taxon>Actinomycetes</taxon>
        <taxon>Kineosporiales</taxon>
        <taxon>Kineosporiaceae</taxon>
        <taxon>Kineococcus</taxon>
    </lineage>
</organism>
<name>A0A2T0R3Y9_9ACTN</name>
<dbReference type="NCBIfam" id="TIGR00254">
    <property type="entry name" value="GGDEF"/>
    <property type="match status" value="1"/>
</dbReference>
<reference evidence="3 4" key="1">
    <citation type="submission" date="2018-03" db="EMBL/GenBank/DDBJ databases">
        <title>Genomic Encyclopedia of Archaeal and Bacterial Type Strains, Phase II (KMG-II): from individual species to whole genera.</title>
        <authorList>
            <person name="Goeker M."/>
        </authorList>
    </citation>
    <scope>NUCLEOTIDE SEQUENCE [LARGE SCALE GENOMIC DNA]</scope>
    <source>
        <strain evidence="3 4">DSM 19711</strain>
    </source>
</reference>
<feature type="region of interest" description="Disordered" evidence="1">
    <location>
        <begin position="234"/>
        <end position="293"/>
    </location>
</feature>
<keyword evidence="4" id="KW-1185">Reference proteome</keyword>
<comment type="caution">
    <text evidence="3">The sequence shown here is derived from an EMBL/GenBank/DDBJ whole genome shotgun (WGS) entry which is preliminary data.</text>
</comment>
<dbReference type="SMART" id="SM00267">
    <property type="entry name" value="GGDEF"/>
    <property type="match status" value="1"/>
</dbReference>
<dbReference type="Gene3D" id="3.30.70.270">
    <property type="match status" value="1"/>
</dbReference>
<dbReference type="PROSITE" id="PS50887">
    <property type="entry name" value="GGDEF"/>
    <property type="match status" value="1"/>
</dbReference>
<dbReference type="CDD" id="cd01949">
    <property type="entry name" value="GGDEF"/>
    <property type="match status" value="1"/>
</dbReference>
<evidence type="ECO:0000313" key="3">
    <source>
        <dbReference type="EMBL" id="PRY15088.1"/>
    </source>
</evidence>
<dbReference type="AlphaFoldDB" id="A0A2T0R3Y9"/>
<proteinExistence type="predicted"/>
<dbReference type="InterPro" id="IPR000160">
    <property type="entry name" value="GGDEF_dom"/>
</dbReference>
<dbReference type="PANTHER" id="PTHR44757:SF2">
    <property type="entry name" value="BIOFILM ARCHITECTURE MAINTENANCE PROTEIN MBAA"/>
    <property type="match status" value="1"/>
</dbReference>
<accession>A0A2T0R3Y9</accession>
<evidence type="ECO:0000313" key="4">
    <source>
        <dbReference type="Proteomes" id="UP000238083"/>
    </source>
</evidence>
<dbReference type="RefSeq" id="WP_106210231.1">
    <property type="nucleotide sequence ID" value="NZ_PVZF01000005.1"/>
</dbReference>